<keyword evidence="3" id="KW-1185">Reference proteome</keyword>
<evidence type="ECO:0000313" key="2">
    <source>
        <dbReference type="EMBL" id="AXV08517.1"/>
    </source>
</evidence>
<dbReference type="Gene3D" id="3.40.50.12090">
    <property type="match status" value="1"/>
</dbReference>
<dbReference type="Pfam" id="PF04122">
    <property type="entry name" value="CW_binding_2"/>
    <property type="match status" value="2"/>
</dbReference>
<organism evidence="2 3">
    <name type="scientific">Euzebya pacifica</name>
    <dbReference type="NCBI Taxonomy" id="1608957"/>
    <lineage>
        <taxon>Bacteria</taxon>
        <taxon>Bacillati</taxon>
        <taxon>Actinomycetota</taxon>
        <taxon>Nitriliruptoria</taxon>
        <taxon>Euzebyales</taxon>
    </lineage>
</organism>
<feature type="chain" id="PRO_5038742278" description="Cell wall binding repeat 2" evidence="1">
    <location>
        <begin position="25"/>
        <end position="870"/>
    </location>
</feature>
<dbReference type="OrthoDB" id="5240345at2"/>
<dbReference type="InterPro" id="IPR007253">
    <property type="entry name" value="Cell_wall-bd_2"/>
</dbReference>
<dbReference type="RefSeq" id="WP_114592850.1">
    <property type="nucleotide sequence ID" value="NZ_CP031165.1"/>
</dbReference>
<dbReference type="AlphaFoldDB" id="A0A346Y220"/>
<dbReference type="Proteomes" id="UP000264006">
    <property type="component" value="Chromosome"/>
</dbReference>
<gene>
    <name evidence="2" type="ORF">DVS28_a3845</name>
</gene>
<sequence>MSKPALLLSILLIATLLSPAPTTAQDAASNDAAEPFSSANMSHIDNLAYRVLDRAETTIPYGTDIEFATLDGGSGRTIRLEGPTRIETAAAISADTYLAADDVVIATAYTYADALAGAPLAGLLRAPILLTTVEEVPAATMAEITRLGARRAVVLGGEAAVSAAVLDQLTAAGLSVERIEGSNRFGTAAAIAERVTGAGEFLLAVGEDTDPERGWETALAAASLGAAHDIPLLLLGEDRLPEETAAVLAASAPTDPVTGQGPAIPGASGDPAALTVVGTTGQVSEAVVTEAEEAAGGATSTRIEGDDVHDVAAAVAAESFARGAIRARAHVATSRAFADGLTTAAAIGKTGGVLYLVDGLDIAATPQAGVALADATVGALRLAGGTSAIDAEAADTLSALVADRDGSLQDYAIAGAEYNGLQIADIADPEHTEIVAYYDCVTVQGDTQVFSRDGRTFTTFTSEDTSNLDHRSDCVRSAVAAGDITFVDEVGGGEDEDQPDGTPDDLTPGYGTYVIELTNPYEPTYAGFIPVPEGSHNMTVHPSGDYAYNSNSSLITNPVTSGGEESTYIEYYDISDLSAITRLGQLDMPVLPGLGTESHDITFSADGTRAYSAALSNTVIINTEDPANPEVISNFVDPAINVEHQADPVTVTDSDGNERTLLIVEDELAGAAGNGFCPGGGMHIYDITGDNELDPQTHKVGTYFIPDFRPAGTGSGQGEALTCTAHVFRIYPEQGIVTIAWYNAGVWVLDINGLADGATNPTSMPIETLGFFYFSNSDTWSFKTNTFEEDGSFYGYGNDINRGLDVYRFDASVDTATEEFGASFAGRWVNQPTAITMAQRALLANGYALGEQAAPRCLILSEQSLSEQGI</sequence>
<keyword evidence="1" id="KW-0732">Signal</keyword>
<evidence type="ECO:0000313" key="3">
    <source>
        <dbReference type="Proteomes" id="UP000264006"/>
    </source>
</evidence>
<name>A0A346Y220_9ACTN</name>
<dbReference type="PANTHER" id="PTHR30032">
    <property type="entry name" value="N-ACETYLMURAMOYL-L-ALANINE AMIDASE-RELATED"/>
    <property type="match status" value="1"/>
</dbReference>
<dbReference type="PANTHER" id="PTHR30032:SF8">
    <property type="entry name" value="GERMINATION-SPECIFIC N-ACETYLMURAMOYL-L-ALANINE AMIDASE"/>
    <property type="match status" value="1"/>
</dbReference>
<proteinExistence type="predicted"/>
<dbReference type="KEGG" id="euz:DVS28_a3845"/>
<accession>A0A346Y220</accession>
<dbReference type="EMBL" id="CP031165">
    <property type="protein sequence ID" value="AXV08517.1"/>
    <property type="molecule type" value="Genomic_DNA"/>
</dbReference>
<dbReference type="InterPro" id="IPR051922">
    <property type="entry name" value="Bact_Sporulation_Assoc"/>
</dbReference>
<protein>
    <recommendedName>
        <fullName evidence="4">Cell wall binding repeat 2</fullName>
    </recommendedName>
</protein>
<evidence type="ECO:0008006" key="4">
    <source>
        <dbReference type="Google" id="ProtNLM"/>
    </source>
</evidence>
<evidence type="ECO:0000256" key="1">
    <source>
        <dbReference type="SAM" id="SignalP"/>
    </source>
</evidence>
<feature type="signal peptide" evidence="1">
    <location>
        <begin position="1"/>
        <end position="24"/>
    </location>
</feature>
<reference evidence="2 3" key="1">
    <citation type="submission" date="2018-09" db="EMBL/GenBank/DDBJ databases">
        <title>Complete genome sequence of Euzebya sp. DY32-46 isolated from seawater of Pacific Ocean.</title>
        <authorList>
            <person name="Xu L."/>
            <person name="Wu Y.-H."/>
            <person name="Xu X.-W."/>
        </authorList>
    </citation>
    <scope>NUCLEOTIDE SEQUENCE [LARGE SCALE GENOMIC DNA]</scope>
    <source>
        <strain evidence="2 3">DY32-46</strain>
    </source>
</reference>